<evidence type="ECO:0000313" key="10">
    <source>
        <dbReference type="Proteomes" id="UP001145072"/>
    </source>
</evidence>
<sequence length="608" mass="69714">MVEGILKFFVNEQKAEAIISNELIEVIFAVLFVSFFIALIIHLTLFLRLRRVRNHLRETDQLDIEPVKGIKEEFYRRQQEEQVKVETFVQEKFSGWRIFGVPSISLIKMVQATVSVFILIGVLGTFIGLTMSLGSISASGDQLVEDVASVLAGIDIAFYTSIAGMGLSLIMTLLIKGFNTEYLMTDIMLKVESCLEEYDENGMGNLIKASEAINQSILSLQETNQQSLQSIVEHFSGFKDYTKGLQKSAEDLAKFNDGLAQNLHDFQVLFDSMHGMTEGLNKATVKLNKNFDQLFTYFKKMDDRNERMATTFEQTYQRIKEVSTAQIENLSHFEETTTDLKDFTSSILDAQVSVKESMENINRKNKELVKGLEDHNREFKRIFGGDLSVKLEGITTYLRELSTDFDKLGDSVVHLPAALDTIHQAQMNYKELLTDRFDELKQFNKDFHNHLKGHAADSMAFEKHLLEATNTYEQVGRKNNELIHDINNTIAQMNQSFNQRENQLESNLNLLKDTLSKYVTNLEGTLGDRLEKVVRNIGEYVDMTNQSIKKEFMELRLITEDIQQSNQRQTQQTIGELNQEIYKLNKHLHDFSQEAMRLNTGRGMNRDD</sequence>
<dbReference type="GO" id="GO:0005886">
    <property type="term" value="C:plasma membrane"/>
    <property type="evidence" value="ECO:0007669"/>
    <property type="project" value="UniProtKB-SubCell"/>
</dbReference>
<dbReference type="EMBL" id="JAMQJZ010000015">
    <property type="protein sequence ID" value="MDC3421950.1"/>
    <property type="molecule type" value="Genomic_DNA"/>
</dbReference>
<keyword evidence="3 7" id="KW-0812">Transmembrane</keyword>
<evidence type="ECO:0000256" key="7">
    <source>
        <dbReference type="SAM" id="Phobius"/>
    </source>
</evidence>
<dbReference type="AlphaFoldDB" id="A0A9X3WN81"/>
<feature type="transmembrane region" description="Helical" evidence="7">
    <location>
        <begin position="26"/>
        <end position="47"/>
    </location>
</feature>
<keyword evidence="6" id="KW-0813">Transport</keyword>
<evidence type="ECO:0000259" key="8">
    <source>
        <dbReference type="Pfam" id="PF01618"/>
    </source>
</evidence>
<evidence type="ECO:0000256" key="3">
    <source>
        <dbReference type="ARBA" id="ARBA00022692"/>
    </source>
</evidence>
<feature type="transmembrane region" description="Helical" evidence="7">
    <location>
        <begin position="156"/>
        <end position="175"/>
    </location>
</feature>
<evidence type="ECO:0000256" key="1">
    <source>
        <dbReference type="ARBA" id="ARBA00004651"/>
    </source>
</evidence>
<evidence type="ECO:0000313" key="9">
    <source>
        <dbReference type="EMBL" id="MDC3421950.1"/>
    </source>
</evidence>
<dbReference type="Proteomes" id="UP001145072">
    <property type="component" value="Unassembled WGS sequence"/>
</dbReference>
<dbReference type="SUPFAM" id="SSF58113">
    <property type="entry name" value="Apolipoprotein A-I"/>
    <property type="match status" value="1"/>
</dbReference>
<protein>
    <submittedName>
        <fullName evidence="9">MotA/TolQ/ExbB proton channel family protein</fullName>
    </submittedName>
</protein>
<keyword evidence="10" id="KW-1185">Reference proteome</keyword>
<keyword evidence="2" id="KW-1003">Cell membrane</keyword>
<feature type="domain" description="MotA/TolQ/ExbB proton channel" evidence="8">
    <location>
        <begin position="106"/>
        <end position="179"/>
    </location>
</feature>
<organism evidence="9 10">
    <name type="scientific">Aquibacillus koreensis</name>
    <dbReference type="NCBI Taxonomy" id="279446"/>
    <lineage>
        <taxon>Bacteria</taxon>
        <taxon>Bacillati</taxon>
        <taxon>Bacillota</taxon>
        <taxon>Bacilli</taxon>
        <taxon>Bacillales</taxon>
        <taxon>Bacillaceae</taxon>
        <taxon>Aquibacillus</taxon>
    </lineage>
</organism>
<dbReference type="GO" id="GO:0015031">
    <property type="term" value="P:protein transport"/>
    <property type="evidence" value="ECO:0007669"/>
    <property type="project" value="UniProtKB-KW"/>
</dbReference>
<evidence type="ECO:0000256" key="2">
    <source>
        <dbReference type="ARBA" id="ARBA00022475"/>
    </source>
</evidence>
<keyword evidence="4 7" id="KW-1133">Transmembrane helix</keyword>
<evidence type="ECO:0000256" key="6">
    <source>
        <dbReference type="RuleBase" id="RU004057"/>
    </source>
</evidence>
<name>A0A9X3WN81_9BACI</name>
<reference evidence="9" key="1">
    <citation type="submission" date="2022-06" db="EMBL/GenBank/DDBJ databases">
        <title>Aquibacillus sp. a new bacterium isolated from soil saline samples.</title>
        <authorList>
            <person name="Galisteo C."/>
            <person name="De La Haba R."/>
            <person name="Sanchez-Porro C."/>
            <person name="Ventosa A."/>
        </authorList>
    </citation>
    <scope>NUCLEOTIDE SEQUENCE</scope>
    <source>
        <strain evidence="9">JCM 12387</strain>
    </source>
</reference>
<evidence type="ECO:0000256" key="5">
    <source>
        <dbReference type="ARBA" id="ARBA00023136"/>
    </source>
</evidence>
<comment type="caution">
    <text evidence="9">The sequence shown here is derived from an EMBL/GenBank/DDBJ whole genome shotgun (WGS) entry which is preliminary data.</text>
</comment>
<keyword evidence="6" id="KW-0653">Protein transport</keyword>
<feature type="transmembrane region" description="Helical" evidence="7">
    <location>
        <begin position="114"/>
        <end position="136"/>
    </location>
</feature>
<dbReference type="RefSeq" id="WP_259870394.1">
    <property type="nucleotide sequence ID" value="NZ_JAMQJZ010000015.1"/>
</dbReference>
<dbReference type="InterPro" id="IPR002898">
    <property type="entry name" value="MotA_ExbB_proton_chnl"/>
</dbReference>
<comment type="subcellular location">
    <subcellularLocation>
        <location evidence="1">Cell membrane</location>
        <topology evidence="1">Multi-pass membrane protein</topology>
    </subcellularLocation>
    <subcellularLocation>
        <location evidence="6">Membrane</location>
        <topology evidence="6">Multi-pass membrane protein</topology>
    </subcellularLocation>
</comment>
<dbReference type="Pfam" id="PF01618">
    <property type="entry name" value="MotA_ExbB"/>
    <property type="match status" value="1"/>
</dbReference>
<gene>
    <name evidence="9" type="ORF">NC661_16375</name>
</gene>
<comment type="similarity">
    <text evidence="6">Belongs to the exbB/tolQ family.</text>
</comment>
<evidence type="ECO:0000256" key="4">
    <source>
        <dbReference type="ARBA" id="ARBA00022989"/>
    </source>
</evidence>
<dbReference type="Gene3D" id="1.10.287.950">
    <property type="entry name" value="Methyl-accepting chemotaxis protein"/>
    <property type="match status" value="1"/>
</dbReference>
<accession>A0A9X3WN81</accession>
<keyword evidence="5 7" id="KW-0472">Membrane</keyword>
<proteinExistence type="inferred from homology"/>